<dbReference type="GO" id="GO:0020037">
    <property type="term" value="F:heme binding"/>
    <property type="evidence" value="ECO:0007669"/>
    <property type="project" value="UniProtKB-ARBA"/>
</dbReference>
<evidence type="ECO:0000259" key="11">
    <source>
        <dbReference type="SMART" id="SM00065"/>
    </source>
</evidence>
<reference evidence="12 13" key="1">
    <citation type="submission" date="2019-03" db="EMBL/GenBank/DDBJ databases">
        <title>Genomic Encyclopedia of Type Strains, Phase IV (KMG-IV): sequencing the most valuable type-strain genomes for metagenomic binning, comparative biology and taxonomic classification.</title>
        <authorList>
            <person name="Goeker M."/>
        </authorList>
    </citation>
    <scope>NUCLEOTIDE SEQUENCE [LARGE SCALE GENOMIC DNA]</scope>
    <source>
        <strain evidence="12 13">DSM 45765</strain>
    </source>
</reference>
<dbReference type="Pfam" id="PF07730">
    <property type="entry name" value="HisKA_3"/>
    <property type="match status" value="1"/>
</dbReference>
<keyword evidence="13" id="KW-1185">Reference proteome</keyword>
<keyword evidence="5" id="KW-0808">Transferase</keyword>
<evidence type="ECO:0000256" key="2">
    <source>
        <dbReference type="ARBA" id="ARBA00001971"/>
    </source>
</evidence>
<evidence type="ECO:0000256" key="4">
    <source>
        <dbReference type="ARBA" id="ARBA00022553"/>
    </source>
</evidence>
<dbReference type="GO" id="GO:0000155">
    <property type="term" value="F:phosphorelay sensor kinase activity"/>
    <property type="evidence" value="ECO:0007669"/>
    <property type="project" value="InterPro"/>
</dbReference>
<dbReference type="GO" id="GO:0070025">
    <property type="term" value="F:carbon monoxide binding"/>
    <property type="evidence" value="ECO:0007669"/>
    <property type="project" value="UniProtKB-ARBA"/>
</dbReference>
<dbReference type="PANTHER" id="PTHR24421">
    <property type="entry name" value="NITRATE/NITRITE SENSOR PROTEIN NARX-RELATED"/>
    <property type="match status" value="1"/>
</dbReference>
<comment type="cofactor">
    <cofactor evidence="2">
        <name>heme</name>
        <dbReference type="ChEBI" id="CHEBI:30413"/>
    </cofactor>
</comment>
<dbReference type="Pfam" id="PF01590">
    <property type="entry name" value="GAF"/>
    <property type="match status" value="1"/>
</dbReference>
<evidence type="ECO:0000256" key="1">
    <source>
        <dbReference type="ARBA" id="ARBA00001946"/>
    </source>
</evidence>
<evidence type="ECO:0000256" key="7">
    <source>
        <dbReference type="ARBA" id="ARBA00022777"/>
    </source>
</evidence>
<gene>
    <name evidence="12" type="ORF">EV191_111101</name>
</gene>
<name>A0A4V2SSV2_9PSEU</name>
<dbReference type="InterPro" id="IPR050482">
    <property type="entry name" value="Sensor_HK_TwoCompSys"/>
</dbReference>
<feature type="domain" description="GAF" evidence="11">
    <location>
        <begin position="233"/>
        <end position="386"/>
    </location>
</feature>
<dbReference type="GO" id="GO:0046983">
    <property type="term" value="F:protein dimerization activity"/>
    <property type="evidence" value="ECO:0007669"/>
    <property type="project" value="InterPro"/>
</dbReference>
<feature type="domain" description="GAF" evidence="11">
    <location>
        <begin position="64"/>
        <end position="212"/>
    </location>
</feature>
<dbReference type="GO" id="GO:0016020">
    <property type="term" value="C:membrane"/>
    <property type="evidence" value="ECO:0007669"/>
    <property type="project" value="InterPro"/>
</dbReference>
<dbReference type="GO" id="GO:0019825">
    <property type="term" value="F:oxygen binding"/>
    <property type="evidence" value="ECO:0007669"/>
    <property type="project" value="UniProtKB-ARBA"/>
</dbReference>
<dbReference type="Pfam" id="PF02518">
    <property type="entry name" value="HATPase_c"/>
    <property type="match status" value="1"/>
</dbReference>
<evidence type="ECO:0000256" key="8">
    <source>
        <dbReference type="ARBA" id="ARBA00022842"/>
    </source>
</evidence>
<dbReference type="Proteomes" id="UP000294911">
    <property type="component" value="Unassembled WGS sequence"/>
</dbReference>
<comment type="caution">
    <text evidence="12">The sequence shown here is derived from an EMBL/GenBank/DDBJ whole genome shotgun (WGS) entry which is preliminary data.</text>
</comment>
<keyword evidence="6" id="KW-0479">Metal-binding</keyword>
<keyword evidence="3" id="KW-0963">Cytoplasm</keyword>
<comment type="cofactor">
    <cofactor evidence="1">
        <name>Mg(2+)</name>
        <dbReference type="ChEBI" id="CHEBI:18420"/>
    </cofactor>
</comment>
<dbReference type="Gene3D" id="3.30.450.40">
    <property type="match status" value="2"/>
</dbReference>
<dbReference type="GO" id="GO:0005524">
    <property type="term" value="F:ATP binding"/>
    <property type="evidence" value="ECO:0007669"/>
    <property type="project" value="UniProtKB-ARBA"/>
</dbReference>
<evidence type="ECO:0000256" key="9">
    <source>
        <dbReference type="ARBA" id="ARBA00023004"/>
    </source>
</evidence>
<accession>A0A4V2SSV2</accession>
<sequence length="591" mass="64688">MGKDSVPRQEKRSTDEEKVIPDLSQLRLDTLLRELVERASYVLESQRQVHQLLDAVVSVASNLSLTDVLRRIVRSSCHLVGAEYGAMGVLSTDQRSLREFIYIGIDDAQRELIGDLPHGKGILGLLINQPRPIRLRELQQHPQSYGFPPNHPPMKSFLGVPVRVRGEVFGNLYLTEKQGGGEFTAEDETVVIALAAAAGIAIENAHLYEQTRQRESWLRGSNDLTERLLAGQSAATALQLVANRAREISDAPLVAVALPNLEANALVFDVVVEESSSGLSGFRVDMSNNVFGEVFTNAQPRIRPAPSGDVSGSTPGQIGELPAQLKELGSTAVVPLAAGQHVLGVLVIAKHQTQIPFHDTDLQMVQNFAAHAALAIEFARAQEDRQRLAVYEDRDRIARDLHDLVIQRLFAVGLGLQGMARMVERPELAGRVNGYVEDLDQTVRDIRRSIFSLQQPPDSRVGLRSELLRIVQDAATALGFEPTVGLDGPLDSRVPDEIRPDVLATLREALTNVSRHATATAVGVDVTVDGEREILRLTVRDDGVGFSGEPDRRSGLANMTQRAQRWEGECLIESSPGQGTSILWSISLHAR</sequence>
<dbReference type="InterPro" id="IPR003018">
    <property type="entry name" value="GAF"/>
</dbReference>
<evidence type="ECO:0000256" key="3">
    <source>
        <dbReference type="ARBA" id="ARBA00022490"/>
    </source>
</evidence>
<dbReference type="InterPro" id="IPR003594">
    <property type="entry name" value="HATPase_dom"/>
</dbReference>
<evidence type="ECO:0000256" key="5">
    <source>
        <dbReference type="ARBA" id="ARBA00022679"/>
    </source>
</evidence>
<evidence type="ECO:0000313" key="13">
    <source>
        <dbReference type="Proteomes" id="UP000294911"/>
    </source>
</evidence>
<dbReference type="InterPro" id="IPR036890">
    <property type="entry name" value="HATPase_C_sf"/>
</dbReference>
<dbReference type="CDD" id="cd16917">
    <property type="entry name" value="HATPase_UhpB-NarQ-NarX-like"/>
    <property type="match status" value="1"/>
</dbReference>
<dbReference type="FunFam" id="3.30.450.40:FF:000052">
    <property type="entry name" value="Oxygen sensor histidine kinase response regulator DevS/DosS"/>
    <property type="match status" value="1"/>
</dbReference>
<keyword evidence="10" id="KW-0902">Two-component regulatory system</keyword>
<evidence type="ECO:0000256" key="6">
    <source>
        <dbReference type="ARBA" id="ARBA00022723"/>
    </source>
</evidence>
<organism evidence="12 13">
    <name type="scientific">Tamaricihabitans halophyticus</name>
    <dbReference type="NCBI Taxonomy" id="1262583"/>
    <lineage>
        <taxon>Bacteria</taxon>
        <taxon>Bacillati</taxon>
        <taxon>Actinomycetota</taxon>
        <taxon>Actinomycetes</taxon>
        <taxon>Pseudonocardiales</taxon>
        <taxon>Pseudonocardiaceae</taxon>
        <taxon>Tamaricihabitans</taxon>
    </lineage>
</organism>
<dbReference type="GO" id="GO:0019826">
    <property type="term" value="F:oxygen sensor activity"/>
    <property type="evidence" value="ECO:0007669"/>
    <property type="project" value="UniProtKB-ARBA"/>
</dbReference>
<dbReference type="AlphaFoldDB" id="A0A4V2SSV2"/>
<dbReference type="Pfam" id="PF13185">
    <property type="entry name" value="GAF_2"/>
    <property type="match status" value="1"/>
</dbReference>
<dbReference type="GO" id="GO:0000287">
    <property type="term" value="F:magnesium ion binding"/>
    <property type="evidence" value="ECO:0007669"/>
    <property type="project" value="UniProtKB-ARBA"/>
</dbReference>
<dbReference type="Gene3D" id="3.30.565.10">
    <property type="entry name" value="Histidine kinase-like ATPase, C-terminal domain"/>
    <property type="match status" value="1"/>
</dbReference>
<evidence type="ECO:0000313" key="12">
    <source>
        <dbReference type="EMBL" id="TCP47896.1"/>
    </source>
</evidence>
<dbReference type="Gene3D" id="1.20.5.1930">
    <property type="match status" value="1"/>
</dbReference>
<protein>
    <submittedName>
        <fullName evidence="12">GAF domain-containing protein</fullName>
    </submittedName>
</protein>
<dbReference type="GO" id="GO:0070483">
    <property type="term" value="P:detection of hypoxia"/>
    <property type="evidence" value="ECO:0007669"/>
    <property type="project" value="UniProtKB-ARBA"/>
</dbReference>
<dbReference type="GO" id="GO:0070026">
    <property type="term" value="F:nitric oxide binding"/>
    <property type="evidence" value="ECO:0007669"/>
    <property type="project" value="UniProtKB-ARBA"/>
</dbReference>
<dbReference type="InterPro" id="IPR029016">
    <property type="entry name" value="GAF-like_dom_sf"/>
</dbReference>
<dbReference type="SMART" id="SM00065">
    <property type="entry name" value="GAF"/>
    <property type="match status" value="2"/>
</dbReference>
<dbReference type="PANTHER" id="PTHR24421:SF56">
    <property type="entry name" value="OXYGEN SENSOR HISTIDINE KINASE RESPONSE REGULATOR DOST"/>
    <property type="match status" value="1"/>
</dbReference>
<dbReference type="SUPFAM" id="SSF55874">
    <property type="entry name" value="ATPase domain of HSP90 chaperone/DNA topoisomerase II/histidine kinase"/>
    <property type="match status" value="1"/>
</dbReference>
<dbReference type="SUPFAM" id="SSF55781">
    <property type="entry name" value="GAF domain-like"/>
    <property type="match status" value="2"/>
</dbReference>
<dbReference type="EMBL" id="SLXQ01000011">
    <property type="protein sequence ID" value="TCP47896.1"/>
    <property type="molecule type" value="Genomic_DNA"/>
</dbReference>
<proteinExistence type="predicted"/>
<keyword evidence="7" id="KW-0418">Kinase</keyword>
<dbReference type="InterPro" id="IPR011712">
    <property type="entry name" value="Sig_transdc_His_kin_sub3_dim/P"/>
</dbReference>
<evidence type="ECO:0000256" key="10">
    <source>
        <dbReference type="ARBA" id="ARBA00023012"/>
    </source>
</evidence>
<keyword evidence="9" id="KW-0408">Iron</keyword>
<keyword evidence="8" id="KW-0460">Magnesium</keyword>
<keyword evidence="4" id="KW-0597">Phosphoprotein</keyword>